<keyword evidence="1" id="KW-0732">Signal</keyword>
<keyword evidence="4" id="KW-1185">Reference proteome</keyword>
<feature type="signal peptide" evidence="1">
    <location>
        <begin position="1"/>
        <end position="28"/>
    </location>
</feature>
<comment type="caution">
    <text evidence="3">The sequence shown here is derived from an EMBL/GenBank/DDBJ whole genome shotgun (WGS) entry which is preliminary data.</text>
</comment>
<dbReference type="Proteomes" id="UP000028545">
    <property type="component" value="Unassembled WGS sequence"/>
</dbReference>
<dbReference type="Pfam" id="PF22807">
    <property type="entry name" value="TrAA12"/>
    <property type="match status" value="1"/>
</dbReference>
<dbReference type="PROSITE" id="PS51257">
    <property type="entry name" value="PROKAR_LIPOPROTEIN"/>
    <property type="match status" value="1"/>
</dbReference>
<evidence type="ECO:0000256" key="1">
    <source>
        <dbReference type="SAM" id="SignalP"/>
    </source>
</evidence>
<dbReference type="OrthoDB" id="507128at2759"/>
<feature type="domain" description="Pyrroloquinoline quinone-dependent pyranose dehydrogenase beta-propeller" evidence="2">
    <location>
        <begin position="45"/>
        <end position="429"/>
    </location>
</feature>
<dbReference type="PANTHER" id="PTHR19328">
    <property type="entry name" value="HEDGEHOG-INTERACTING PROTEIN"/>
    <property type="match status" value="1"/>
</dbReference>
<dbReference type="HOGENOM" id="CLU_039534_1_1_1"/>
<proteinExistence type="predicted"/>
<evidence type="ECO:0000313" key="4">
    <source>
        <dbReference type="Proteomes" id="UP000028545"/>
    </source>
</evidence>
<dbReference type="InterPro" id="IPR054539">
    <property type="entry name" value="Beta-prop_PDH"/>
</dbReference>
<dbReference type="VEuPathDB" id="FungiDB:SAPIO_CDS5371"/>
<evidence type="ECO:0000259" key="2">
    <source>
        <dbReference type="Pfam" id="PF22807"/>
    </source>
</evidence>
<sequence length="465" mass="49045">MRGIKALYLRDDRTFAALLLILASPASAQSCDVTAITPDYKAAVAHGGWEYRIIANGLRRPRGIVVDSSGALLVVDSGSGIKRIVLEDRGGTCFAVREQTTLVGLSELNHGIALDSQNGILYASSSDKVYSWAYNASAGTVSQSRNTVVEGMDNSGHTTRTLLLSAKVPGTLLVSRGSDGNVDEEAKDISSGHCQIKAFNLSSTAQDFTSSGTILGWGLRNSVGVAEDPVTGGIWSVENSVDQLRRNGRDIHQDNPGEEMNFHGYLNGTSTEESGGNFGYPSCFALWSTENFPDRGDLKTGDQFAPSAGDGVDDGTCNSDFVAPRITFQAHTAPLDIKFAEDGSEAIVSFHGSWNRDNPVGYAVSSIPFKDGQPVAASDSTSAAEAILSNADLGDCPGNCFRPVGLAWGSDGRLFMTSDATGEIYVLQKTGATGSSGDDENSANHVKGRSWFALIPVGILALALL</sequence>
<feature type="chain" id="PRO_5001775490" description="Pyrroloquinoline quinone-dependent pyranose dehydrogenase beta-propeller domain-containing protein" evidence="1">
    <location>
        <begin position="29"/>
        <end position="465"/>
    </location>
</feature>
<dbReference type="KEGG" id="sapo:SAPIO_CDS5371"/>
<gene>
    <name evidence="3" type="ORF">SAPIO_CDS5371</name>
</gene>
<dbReference type="PANTHER" id="PTHR19328:SF53">
    <property type="entry name" value="MEMBRANE PROTEIN"/>
    <property type="match status" value="1"/>
</dbReference>
<dbReference type="GeneID" id="27724443"/>
<dbReference type="InterPro" id="IPR011042">
    <property type="entry name" value="6-blade_b-propeller_TolB-like"/>
</dbReference>
<evidence type="ECO:0000313" key="3">
    <source>
        <dbReference type="EMBL" id="KEZ42925.1"/>
    </source>
</evidence>
<accession>A0A084G6G3</accession>
<dbReference type="OMA" id="EINHHWT"/>
<dbReference type="SUPFAM" id="SSF50952">
    <property type="entry name" value="Soluble quinoprotein glucose dehydrogenase"/>
    <property type="match status" value="1"/>
</dbReference>
<dbReference type="InterPro" id="IPR011041">
    <property type="entry name" value="Quinoprot_gluc/sorb_DH_b-prop"/>
</dbReference>
<dbReference type="EMBL" id="JOWA01000098">
    <property type="protein sequence ID" value="KEZ42925.1"/>
    <property type="molecule type" value="Genomic_DNA"/>
</dbReference>
<dbReference type="RefSeq" id="XP_016642724.1">
    <property type="nucleotide sequence ID" value="XM_016787709.1"/>
</dbReference>
<name>A0A084G6G3_PSEDA</name>
<dbReference type="Gene3D" id="2.120.10.30">
    <property type="entry name" value="TolB, C-terminal domain"/>
    <property type="match status" value="1"/>
</dbReference>
<protein>
    <recommendedName>
        <fullName evidence="2">Pyrroloquinoline quinone-dependent pyranose dehydrogenase beta-propeller domain-containing protein</fullName>
    </recommendedName>
</protein>
<reference evidence="3 4" key="1">
    <citation type="journal article" date="2014" name="Genome Announc.">
        <title>Draft genome sequence of the pathogenic fungus Scedosporium apiospermum.</title>
        <authorList>
            <person name="Vandeputte P."/>
            <person name="Ghamrawi S."/>
            <person name="Rechenmann M."/>
            <person name="Iltis A."/>
            <person name="Giraud S."/>
            <person name="Fleury M."/>
            <person name="Thornton C."/>
            <person name="Delhaes L."/>
            <person name="Meyer W."/>
            <person name="Papon N."/>
            <person name="Bouchara J.P."/>
        </authorList>
    </citation>
    <scope>NUCLEOTIDE SEQUENCE [LARGE SCALE GENOMIC DNA]</scope>
    <source>
        <strain evidence="3 4">IHEM 14462</strain>
    </source>
</reference>
<dbReference type="AlphaFoldDB" id="A0A084G6G3"/>
<organism evidence="3 4">
    <name type="scientific">Pseudallescheria apiosperma</name>
    <name type="common">Scedosporium apiospermum</name>
    <dbReference type="NCBI Taxonomy" id="563466"/>
    <lineage>
        <taxon>Eukaryota</taxon>
        <taxon>Fungi</taxon>
        <taxon>Dikarya</taxon>
        <taxon>Ascomycota</taxon>
        <taxon>Pezizomycotina</taxon>
        <taxon>Sordariomycetes</taxon>
        <taxon>Hypocreomycetidae</taxon>
        <taxon>Microascales</taxon>
        <taxon>Microascaceae</taxon>
        <taxon>Scedosporium</taxon>
    </lineage>
</organism>